<evidence type="ECO:0000313" key="3">
    <source>
        <dbReference type="Proteomes" id="UP000290942"/>
    </source>
</evidence>
<dbReference type="Pfam" id="PF09588">
    <property type="entry name" value="YqaJ"/>
    <property type="match status" value="1"/>
</dbReference>
<reference evidence="2 3" key="1">
    <citation type="submission" date="2019-01" db="EMBL/GenBank/DDBJ databases">
        <authorList>
            <consortium name="Pathogen Informatics"/>
        </authorList>
    </citation>
    <scope>NUCLEOTIDE SEQUENCE [LARGE SCALE GENOMIC DNA]</scope>
    <source>
        <strain evidence="2 3">NCTC10122</strain>
    </source>
</reference>
<accession>A0A449A9H7</accession>
<dbReference type="NCBIfam" id="NF045870">
    <property type="entry name" value="MAGa7180_fam_nucl"/>
    <property type="match status" value="1"/>
</dbReference>
<dbReference type="Proteomes" id="UP000290942">
    <property type="component" value="Chromosome"/>
</dbReference>
<evidence type="ECO:0000313" key="2">
    <source>
        <dbReference type="EMBL" id="VEU60908.1"/>
    </source>
</evidence>
<dbReference type="InterPro" id="IPR011604">
    <property type="entry name" value="PDDEXK-like_dom_sf"/>
</dbReference>
<dbReference type="AlphaFoldDB" id="A0A449A9H7"/>
<feature type="domain" description="YqaJ viral recombinase" evidence="1">
    <location>
        <begin position="42"/>
        <end position="172"/>
    </location>
</feature>
<gene>
    <name evidence="2" type="ORF">NCTC10122_00513</name>
</gene>
<protein>
    <submittedName>
        <fullName evidence="2">YqaJ-like viral recombinase domain</fullName>
    </submittedName>
</protein>
<dbReference type="EMBL" id="LR214970">
    <property type="protein sequence ID" value="VEU60908.1"/>
    <property type="molecule type" value="Genomic_DNA"/>
</dbReference>
<dbReference type="RefSeq" id="WP_129687779.1">
    <property type="nucleotide sequence ID" value="NZ_LR214970.1"/>
</dbReference>
<dbReference type="InterPro" id="IPR019080">
    <property type="entry name" value="YqaJ_viral_recombinase"/>
</dbReference>
<organism evidence="2 3">
    <name type="scientific">Mycoplasmopsis bovigenitalium</name>
    <dbReference type="NCBI Taxonomy" id="2112"/>
    <lineage>
        <taxon>Bacteria</taxon>
        <taxon>Bacillati</taxon>
        <taxon>Mycoplasmatota</taxon>
        <taxon>Mycoplasmoidales</taxon>
        <taxon>Metamycoplasmataceae</taxon>
        <taxon>Mycoplasmopsis</taxon>
    </lineage>
</organism>
<evidence type="ECO:0000259" key="1">
    <source>
        <dbReference type="Pfam" id="PF09588"/>
    </source>
</evidence>
<sequence length="281" mass="32823">MRKYNGVHYDLDIRSQTVKLRPEYNNQLLSNETGSFNGFKKFGGSSIGNIFETDPFKGKFLAFLHMARLAMPVFKQKYVRAGEAVEPKIFDALRKQTKIEDIQHIVAKDVGYDYFKDKHSIVGGVPDGLIPSKKIVLEMKSVQSKKRDLWIKDNGMNLPLDYRKQAELYAYLLGYDKYVIVAAFLEENDYFDPQNINIFERHIESFAFSVDPNRSKDDLQKIIDFYNHYSRTGVSPIYDARRDAMVVEYLACRNEEEWFNLFTKWKALGEIDEDIEFSKVR</sequence>
<proteinExistence type="predicted"/>
<name>A0A449A9H7_9BACT</name>
<dbReference type="Gene3D" id="3.90.320.10">
    <property type="match status" value="1"/>
</dbReference>